<comment type="caution">
    <text evidence="1">The sequence shown here is derived from an EMBL/GenBank/DDBJ whole genome shotgun (WGS) entry which is preliminary data.</text>
</comment>
<sequence length="61" mass="6945">MHARISGRAWMIHGRHNRPLYDGKTGLTVTRCQSGALVMMVAKHEFRNPLTTQLHKPAVHE</sequence>
<dbReference type="RefSeq" id="WP_254758691.1">
    <property type="nucleotide sequence ID" value="NZ_JANCLT010000004.1"/>
</dbReference>
<dbReference type="Proteomes" id="UP001156102">
    <property type="component" value="Unassembled WGS sequence"/>
</dbReference>
<accession>A0AA41X9D3</accession>
<gene>
    <name evidence="1" type="ORF">NK662_09510</name>
</gene>
<organism evidence="1 2">
    <name type="scientific">Ectobacillus ponti</name>
    <dbReference type="NCBI Taxonomy" id="2961894"/>
    <lineage>
        <taxon>Bacteria</taxon>
        <taxon>Bacillati</taxon>
        <taxon>Bacillota</taxon>
        <taxon>Bacilli</taxon>
        <taxon>Bacillales</taxon>
        <taxon>Bacillaceae</taxon>
        <taxon>Ectobacillus</taxon>
    </lineage>
</organism>
<keyword evidence="2" id="KW-1185">Reference proteome</keyword>
<dbReference type="AlphaFoldDB" id="A0AA41X9D3"/>
<name>A0AA41X9D3_9BACI</name>
<dbReference type="EMBL" id="JANCLT010000004">
    <property type="protein sequence ID" value="MCP8968775.1"/>
    <property type="molecule type" value="Genomic_DNA"/>
</dbReference>
<evidence type="ECO:0000313" key="1">
    <source>
        <dbReference type="EMBL" id="MCP8968775.1"/>
    </source>
</evidence>
<reference evidence="1" key="1">
    <citation type="submission" date="2022-07" db="EMBL/GenBank/DDBJ databases">
        <authorList>
            <person name="Li W.-J."/>
            <person name="Deng Q.-Q."/>
        </authorList>
    </citation>
    <scope>NUCLEOTIDE SEQUENCE</scope>
    <source>
        <strain evidence="1">SYSU M60031</strain>
    </source>
</reference>
<evidence type="ECO:0000313" key="2">
    <source>
        <dbReference type="Proteomes" id="UP001156102"/>
    </source>
</evidence>
<protein>
    <submittedName>
        <fullName evidence="1">Uncharacterized protein</fullName>
    </submittedName>
</protein>
<proteinExistence type="predicted"/>